<dbReference type="SMART" id="SM00490">
    <property type="entry name" value="HELICc"/>
    <property type="match status" value="1"/>
</dbReference>
<comment type="caution">
    <text evidence="6">The sequence shown here is derived from an EMBL/GenBank/DDBJ whole genome shotgun (WGS) entry which is preliminary data.</text>
</comment>
<reference evidence="6" key="1">
    <citation type="submission" date="2022-03" db="EMBL/GenBank/DDBJ databases">
        <authorList>
            <person name="Hettiarachchi G."/>
        </authorList>
    </citation>
    <scope>NUCLEOTIDE SEQUENCE</scope>
    <source>
        <strain evidence="6">LMG 32447</strain>
    </source>
</reference>
<feature type="domain" description="Helicase ATP-binding" evidence="4">
    <location>
        <begin position="101"/>
        <end position="253"/>
    </location>
</feature>
<dbReference type="Proteomes" id="UP000838102">
    <property type="component" value="Unassembled WGS sequence"/>
</dbReference>
<evidence type="ECO:0000313" key="6">
    <source>
        <dbReference type="EMBL" id="CAH1857282.1"/>
    </source>
</evidence>
<dbReference type="GO" id="GO:0016787">
    <property type="term" value="F:hydrolase activity"/>
    <property type="evidence" value="ECO:0007669"/>
    <property type="project" value="UniProtKB-KW"/>
</dbReference>
<protein>
    <submittedName>
        <fullName evidence="6">ComF operon protein 1</fullName>
        <ecNumber evidence="6">3.6.4.12</ecNumber>
    </submittedName>
</protein>
<keyword evidence="6" id="KW-0378">Hydrolase</keyword>
<dbReference type="SUPFAM" id="SSF52540">
    <property type="entry name" value="P-loop containing nucleoside triphosphate hydrolases"/>
    <property type="match status" value="1"/>
</dbReference>
<evidence type="ECO:0000259" key="5">
    <source>
        <dbReference type="PROSITE" id="PS51194"/>
    </source>
</evidence>
<dbReference type="InterPro" id="IPR001650">
    <property type="entry name" value="Helicase_C-like"/>
</dbReference>
<dbReference type="CDD" id="cd18785">
    <property type="entry name" value="SF2_C"/>
    <property type="match status" value="1"/>
</dbReference>
<dbReference type="PROSITE" id="PS51194">
    <property type="entry name" value="HELICASE_CTER"/>
    <property type="match status" value="1"/>
</dbReference>
<dbReference type="Pfam" id="PF04851">
    <property type="entry name" value="ResIII"/>
    <property type="match status" value="1"/>
</dbReference>
<feature type="domain" description="Helicase C-terminal" evidence="5">
    <location>
        <begin position="281"/>
        <end position="433"/>
    </location>
</feature>
<dbReference type="Gene3D" id="3.40.50.300">
    <property type="entry name" value="P-loop containing nucleotide triphosphate hydrolases"/>
    <property type="match status" value="2"/>
</dbReference>
<dbReference type="EC" id="3.6.4.12" evidence="6"/>
<keyword evidence="2" id="KW-0067">ATP-binding</keyword>
<sequence length="440" mass="50023">MMDKELLFGRMITCPKIQKTDEEYQRTASFIKGVCQRCGQNQRTSLPRNQFYCQACLILGRVSSLDDLIFLPEPNNFDGQVELVWPGTLTKQQVQVSKDLVKSMEQGRNHLVWAVTGAGKTEMLFPLLLKAFQQKKRVALVSPRVDVIVELAPRLAAAFSNLSQVVLHGKQTTPYGYTQLVLATTHQLLRFKEAFDLLVIDEVDSFPFRGNPMLQYAVQTAQKGTSMIAYLTATPTPDLKTAVKRGNLRVSYLPLRFHQQLLPKLQIKRVNDWRLKMPKLLKKQIEVFIEEQRQFLIFVPYVSDLIIVERYLQDYTQLKGTTVHANDPNRIEKVQQMRQKNIQFLITTTILERGVTLPGIDVLILGADETTFSENALVQIAGRVGRSHERPTGLVLAVVKQVNLSVFRAQKQINAMNQRGCQLKKKFGVKDELSPLSAKD</sequence>
<dbReference type="EMBL" id="CAKOEU010000009">
    <property type="protein sequence ID" value="CAH1857282.1"/>
    <property type="molecule type" value="Genomic_DNA"/>
</dbReference>
<gene>
    <name evidence="6" type="primary">comFA</name>
    <name evidence="6" type="ORF">LMG032447_01485</name>
</gene>
<evidence type="ECO:0000256" key="1">
    <source>
        <dbReference type="ARBA" id="ARBA00022741"/>
    </source>
</evidence>
<keyword evidence="3" id="KW-0238">DNA-binding</keyword>
<evidence type="ECO:0000256" key="3">
    <source>
        <dbReference type="ARBA" id="ARBA00023125"/>
    </source>
</evidence>
<dbReference type="PROSITE" id="PS51192">
    <property type="entry name" value="HELICASE_ATP_BIND_1"/>
    <property type="match status" value="1"/>
</dbReference>
<dbReference type="InterPro" id="IPR006935">
    <property type="entry name" value="Helicase/UvrB_N"/>
</dbReference>
<dbReference type="GO" id="GO:0003678">
    <property type="term" value="F:DNA helicase activity"/>
    <property type="evidence" value="ECO:0007669"/>
    <property type="project" value="UniProtKB-EC"/>
</dbReference>
<evidence type="ECO:0000256" key="2">
    <source>
        <dbReference type="ARBA" id="ARBA00022840"/>
    </source>
</evidence>
<name>A0ABM9D4G6_9LACO</name>
<evidence type="ECO:0000259" key="4">
    <source>
        <dbReference type="PROSITE" id="PS51192"/>
    </source>
</evidence>
<accession>A0ABM9D4G6</accession>
<keyword evidence="1" id="KW-0547">Nucleotide-binding</keyword>
<keyword evidence="7" id="KW-1185">Reference proteome</keyword>
<proteinExistence type="predicted"/>
<dbReference type="SMART" id="SM00487">
    <property type="entry name" value="DEXDc"/>
    <property type="match status" value="1"/>
</dbReference>
<evidence type="ECO:0000313" key="7">
    <source>
        <dbReference type="Proteomes" id="UP000838102"/>
    </source>
</evidence>
<dbReference type="PANTHER" id="PTHR30580">
    <property type="entry name" value="PRIMOSOMAL PROTEIN N"/>
    <property type="match status" value="1"/>
</dbReference>
<dbReference type="InterPro" id="IPR014001">
    <property type="entry name" value="Helicase_ATP-bd"/>
</dbReference>
<dbReference type="InterPro" id="IPR027417">
    <property type="entry name" value="P-loop_NTPase"/>
</dbReference>
<dbReference type="PANTHER" id="PTHR30580:SF1">
    <property type="entry name" value="COMF OPERON PROTEIN 1"/>
    <property type="match status" value="1"/>
</dbReference>
<dbReference type="Pfam" id="PF00271">
    <property type="entry name" value="Helicase_C"/>
    <property type="match status" value="1"/>
</dbReference>
<organism evidence="6 7">
    <name type="scientific">Convivina praedatoris</name>
    <dbReference type="NCBI Taxonomy" id="2880963"/>
    <lineage>
        <taxon>Bacteria</taxon>
        <taxon>Bacillati</taxon>
        <taxon>Bacillota</taxon>
        <taxon>Bacilli</taxon>
        <taxon>Lactobacillales</taxon>
        <taxon>Lactobacillaceae</taxon>
        <taxon>Convivina</taxon>
    </lineage>
</organism>